<evidence type="ECO:0000313" key="3">
    <source>
        <dbReference type="Proteomes" id="UP000494183"/>
    </source>
</evidence>
<dbReference type="EMBL" id="CADILH010000003">
    <property type="protein sequence ID" value="CAB3930905.1"/>
    <property type="molecule type" value="Genomic_DNA"/>
</dbReference>
<keyword evidence="3" id="KW-1185">Reference proteome</keyword>
<organism evidence="2 3">
    <name type="scientific">Achromobacter insolitus</name>
    <dbReference type="NCBI Taxonomy" id="217204"/>
    <lineage>
        <taxon>Bacteria</taxon>
        <taxon>Pseudomonadati</taxon>
        <taxon>Pseudomonadota</taxon>
        <taxon>Betaproteobacteria</taxon>
        <taxon>Burkholderiales</taxon>
        <taxon>Alcaligenaceae</taxon>
        <taxon>Achromobacter</taxon>
    </lineage>
</organism>
<dbReference type="EMBL" id="CADILH010000003">
    <property type="protein sequence ID" value="CAB3930909.1"/>
    <property type="molecule type" value="Genomic_DNA"/>
</dbReference>
<protein>
    <submittedName>
        <fullName evidence="2">Uncharacterized protein</fullName>
    </submittedName>
</protein>
<dbReference type="AlphaFoldDB" id="A0A6S7F3Z3"/>
<sequence length="87" mass="8731">MASPVLMTTVLASAPSVSLVSTLPVTGAVASSVTEAASSLATGAVSRIWMTRSLLVDTPATSVTVTVKLSLTESSPAVWSSAPPVSW</sequence>
<dbReference type="Proteomes" id="UP000494183">
    <property type="component" value="Unassembled WGS sequence"/>
</dbReference>
<evidence type="ECO:0000313" key="1">
    <source>
        <dbReference type="EMBL" id="CAB3930905.1"/>
    </source>
</evidence>
<evidence type="ECO:0000313" key="2">
    <source>
        <dbReference type="EMBL" id="CAB3930909.1"/>
    </source>
</evidence>
<reference evidence="2 3" key="1">
    <citation type="submission" date="2020-04" db="EMBL/GenBank/DDBJ databases">
        <authorList>
            <person name="De Canck E."/>
        </authorList>
    </citation>
    <scope>NUCLEOTIDE SEQUENCE [LARGE SCALE GENOMIC DNA]</scope>
    <source>
        <strain evidence="2 3">LMG 6000</strain>
    </source>
</reference>
<name>A0A6S7F3Z3_9BURK</name>
<proteinExistence type="predicted"/>
<accession>A0A6S7F3Z3</accession>
<gene>
    <name evidence="1" type="ORF">LMG6000_01883</name>
    <name evidence="2" type="ORF">LMG6000_01885</name>
</gene>